<accession>A0A2I7R0P9</accession>
<dbReference type="CDD" id="cd04458">
    <property type="entry name" value="CSP_CDS"/>
    <property type="match status" value="1"/>
</dbReference>
<dbReference type="EMBL" id="MG592470">
    <property type="protein sequence ID" value="AUR87222.1"/>
    <property type="molecule type" value="Genomic_DNA"/>
</dbReference>
<reference evidence="8 9" key="1">
    <citation type="submission" date="2017-11" db="EMBL/GenBank/DDBJ databases">
        <title>A major lineage of nontailed dsDNA viruses as unrecognized killers of marine bacteria.</title>
        <authorList>
            <person name="Kauffman K.M."/>
            <person name="Hussain F.A."/>
            <person name="Yang J."/>
            <person name="Arevalo P."/>
            <person name="Brown J.M."/>
            <person name="Chang W.K."/>
            <person name="VanInsberghe D."/>
            <person name="Elsherbini J."/>
            <person name="Cutler M.B."/>
            <person name="Kelly L."/>
            <person name="Polz M.F."/>
        </authorList>
    </citation>
    <scope>NUCLEOTIDE SEQUENCE [LARGE SCALE GENOMIC DNA]</scope>
</reference>
<name>A0A2I7R0P9_9CAUD</name>
<organism evidence="8 9">
    <name type="scientific">Vibrio phage 1.097.O._10N.286.49.B3</name>
    <dbReference type="NCBI Taxonomy" id="1881383"/>
    <lineage>
        <taxon>Viruses</taxon>
        <taxon>Duplodnaviria</taxon>
        <taxon>Heunggongvirae</taxon>
        <taxon>Uroviricota</taxon>
        <taxon>Caudoviricetes</taxon>
        <taxon>Schitoviridae</taxon>
        <taxon>Pontosvirinae</taxon>
        <taxon>Dorisvirus</taxon>
        <taxon>Dorisvirus 49B3</taxon>
    </lineage>
</organism>
<evidence type="ECO:0000256" key="6">
    <source>
        <dbReference type="ARBA" id="ARBA00023163"/>
    </source>
</evidence>
<dbReference type="PIRSF" id="PIRSF002599">
    <property type="entry name" value="Cold_shock_A"/>
    <property type="match status" value="1"/>
</dbReference>
<dbReference type="PANTHER" id="PTHR46565">
    <property type="entry name" value="COLD SHOCK DOMAIN PROTEIN 2"/>
    <property type="match status" value="1"/>
</dbReference>
<feature type="domain" description="CSD" evidence="7">
    <location>
        <begin position="4"/>
        <end position="70"/>
    </location>
</feature>
<evidence type="ECO:0000313" key="9">
    <source>
        <dbReference type="Proteomes" id="UP000259765"/>
    </source>
</evidence>
<evidence type="ECO:0000256" key="2">
    <source>
        <dbReference type="ARBA" id="ARBA00022490"/>
    </source>
</evidence>
<dbReference type="SMART" id="SM00357">
    <property type="entry name" value="CSP"/>
    <property type="match status" value="1"/>
</dbReference>
<keyword evidence="2" id="KW-0963">Cytoplasm</keyword>
<dbReference type="Gene3D" id="2.40.50.140">
    <property type="entry name" value="Nucleic acid-binding proteins"/>
    <property type="match status" value="1"/>
</dbReference>
<dbReference type="Proteomes" id="UP000259765">
    <property type="component" value="Segment"/>
</dbReference>
<evidence type="ECO:0000256" key="4">
    <source>
        <dbReference type="ARBA" id="ARBA00023125"/>
    </source>
</evidence>
<dbReference type="InterPro" id="IPR012156">
    <property type="entry name" value="Cold_shock_CspA"/>
</dbReference>
<keyword evidence="9" id="KW-1185">Reference proteome</keyword>
<dbReference type="InterPro" id="IPR002059">
    <property type="entry name" value="CSP_DNA-bd"/>
</dbReference>
<protein>
    <submittedName>
        <fullName evidence="8">Cold-shock DNA-binding domain protein</fullName>
    </submittedName>
</protein>
<sequence length="72" mass="8195">MSNKLTAVVEWFNRTRGYGFAKVEGMENDILLHQSVIEMEGFRFLKPGQEIVIEGLEDTDKGQRALKIIPAE</sequence>
<evidence type="ECO:0000256" key="3">
    <source>
        <dbReference type="ARBA" id="ARBA00023015"/>
    </source>
</evidence>
<evidence type="ECO:0000259" key="7">
    <source>
        <dbReference type="PROSITE" id="PS51857"/>
    </source>
</evidence>
<dbReference type="InterPro" id="IPR011129">
    <property type="entry name" value="CSD"/>
</dbReference>
<keyword evidence="6" id="KW-0804">Transcription</keyword>
<evidence type="ECO:0000256" key="5">
    <source>
        <dbReference type="ARBA" id="ARBA00023159"/>
    </source>
</evidence>
<keyword evidence="4 8" id="KW-0238">DNA-binding</keyword>
<dbReference type="SUPFAM" id="SSF50249">
    <property type="entry name" value="Nucleic acid-binding proteins"/>
    <property type="match status" value="1"/>
</dbReference>
<keyword evidence="3" id="KW-0805">Transcription regulation</keyword>
<keyword evidence="5" id="KW-0010">Activator</keyword>
<proteinExistence type="predicted"/>
<evidence type="ECO:0000256" key="1">
    <source>
        <dbReference type="ARBA" id="ARBA00004496"/>
    </source>
</evidence>
<dbReference type="PANTHER" id="PTHR46565:SF20">
    <property type="entry name" value="COLD SHOCK DOMAIN-CONTAINING PROTEIN 4"/>
    <property type="match status" value="1"/>
</dbReference>
<dbReference type="PROSITE" id="PS51857">
    <property type="entry name" value="CSD_2"/>
    <property type="match status" value="1"/>
</dbReference>
<gene>
    <name evidence="8" type="ORF">NVP1097O_76</name>
</gene>
<dbReference type="GO" id="GO:0003677">
    <property type="term" value="F:DNA binding"/>
    <property type="evidence" value="ECO:0007669"/>
    <property type="project" value="UniProtKB-KW"/>
</dbReference>
<evidence type="ECO:0000313" key="8">
    <source>
        <dbReference type="EMBL" id="AUR87222.1"/>
    </source>
</evidence>
<comment type="subcellular location">
    <subcellularLocation>
        <location evidence="1">Cytoplasm</location>
    </subcellularLocation>
</comment>
<dbReference type="Pfam" id="PF00313">
    <property type="entry name" value="CSD"/>
    <property type="match status" value="1"/>
</dbReference>
<dbReference type="InterPro" id="IPR012340">
    <property type="entry name" value="NA-bd_OB-fold"/>
</dbReference>